<sequence length="253" mass="27116">MKILTLIRQVPDAEARVKAAGGQMDLGGTTMVIDGMDEYGVEEALQLREGGADVEEIIGLAVGPAQTEDAVRTALAMGIDRAIHVETSGYLDPIAVSKVVATVAQEEGVSLIFAGGQQADWDSQALGAATAERLSWPQATWTNDLALSGGTLTGRHDVDSGSENFQLDLPAVVTTQQGLNEPRYPTLPNIMKAKKKELRKDDLSRFGAQNKVQLVSSEIQVRQRKNQLIDGSDPQTAAQELLGLLRNEAKVLN</sequence>
<dbReference type="SUPFAM" id="SSF52402">
    <property type="entry name" value="Adenine nucleotide alpha hydrolases-like"/>
    <property type="match status" value="1"/>
</dbReference>
<comment type="caution">
    <text evidence="6">The sequence shown here is derived from an EMBL/GenBank/DDBJ whole genome shotgun (WGS) entry which is preliminary data.</text>
</comment>
<reference evidence="6 7" key="1">
    <citation type="submission" date="2018-12" db="EMBL/GenBank/DDBJ databases">
        <title>Deinococcus radiophilus ATCC 27603 genome sequencing and assembly.</title>
        <authorList>
            <person name="Maclea K.S."/>
            <person name="Maynard C.R."/>
        </authorList>
    </citation>
    <scope>NUCLEOTIDE SEQUENCE [LARGE SCALE GENOMIC DNA]</scope>
    <source>
        <strain evidence="6 7">ATCC 27603</strain>
    </source>
</reference>
<proteinExistence type="inferred from homology"/>
<dbReference type="Proteomes" id="UP000277766">
    <property type="component" value="Unassembled WGS sequence"/>
</dbReference>
<name>A0A3S0RJ00_9DEIO</name>
<dbReference type="GO" id="GO:0009055">
    <property type="term" value="F:electron transfer activity"/>
    <property type="evidence" value="ECO:0007669"/>
    <property type="project" value="InterPro"/>
</dbReference>
<dbReference type="InterPro" id="IPR012255">
    <property type="entry name" value="ETF_b"/>
</dbReference>
<evidence type="ECO:0000256" key="4">
    <source>
        <dbReference type="ARBA" id="ARBA00022982"/>
    </source>
</evidence>
<dbReference type="Pfam" id="PF01012">
    <property type="entry name" value="ETF"/>
    <property type="match status" value="1"/>
</dbReference>
<evidence type="ECO:0000256" key="2">
    <source>
        <dbReference type="ARBA" id="ARBA00016797"/>
    </source>
</evidence>
<organism evidence="6 7">
    <name type="scientific">Deinococcus radiophilus</name>
    <dbReference type="NCBI Taxonomy" id="32062"/>
    <lineage>
        <taxon>Bacteria</taxon>
        <taxon>Thermotogati</taxon>
        <taxon>Deinococcota</taxon>
        <taxon>Deinococci</taxon>
        <taxon>Deinococcales</taxon>
        <taxon>Deinococcaceae</taxon>
        <taxon>Deinococcus</taxon>
    </lineage>
</organism>
<dbReference type="PIRSF" id="PIRSF000090">
    <property type="entry name" value="Beta-ETF"/>
    <property type="match status" value="1"/>
</dbReference>
<dbReference type="RefSeq" id="WP_126351379.1">
    <property type="nucleotide sequence ID" value="NZ_CP086380.1"/>
</dbReference>
<evidence type="ECO:0000259" key="5">
    <source>
        <dbReference type="SMART" id="SM00893"/>
    </source>
</evidence>
<dbReference type="PANTHER" id="PTHR21294">
    <property type="entry name" value="ELECTRON TRANSFER FLAVOPROTEIN BETA-SUBUNIT"/>
    <property type="match status" value="1"/>
</dbReference>
<dbReference type="EMBL" id="RXPE01000004">
    <property type="protein sequence ID" value="RTR29468.1"/>
    <property type="molecule type" value="Genomic_DNA"/>
</dbReference>
<evidence type="ECO:0000313" key="6">
    <source>
        <dbReference type="EMBL" id="RTR29468.1"/>
    </source>
</evidence>
<evidence type="ECO:0000256" key="3">
    <source>
        <dbReference type="ARBA" id="ARBA00022448"/>
    </source>
</evidence>
<dbReference type="OrthoDB" id="9804960at2"/>
<dbReference type="Gene3D" id="3.40.50.620">
    <property type="entry name" value="HUPs"/>
    <property type="match status" value="1"/>
</dbReference>
<dbReference type="InterPro" id="IPR014730">
    <property type="entry name" value="ETF_a/b_N"/>
</dbReference>
<feature type="domain" description="Electron transfer flavoprotein alpha/beta-subunit N-terminal" evidence="5">
    <location>
        <begin position="21"/>
        <end position="210"/>
    </location>
</feature>
<gene>
    <name evidence="6" type="ORF">EJ104_03520</name>
</gene>
<protein>
    <recommendedName>
        <fullName evidence="2">Electron transfer flavoprotein subunit beta</fullName>
    </recommendedName>
</protein>
<keyword evidence="3" id="KW-0813">Transport</keyword>
<evidence type="ECO:0000256" key="1">
    <source>
        <dbReference type="ARBA" id="ARBA00007557"/>
    </source>
</evidence>
<dbReference type="InterPro" id="IPR014729">
    <property type="entry name" value="Rossmann-like_a/b/a_fold"/>
</dbReference>
<accession>A0A3S0RJ00</accession>
<dbReference type="CDD" id="cd01714">
    <property type="entry name" value="ETF_beta"/>
    <property type="match status" value="1"/>
</dbReference>
<evidence type="ECO:0000313" key="7">
    <source>
        <dbReference type="Proteomes" id="UP000277766"/>
    </source>
</evidence>
<comment type="similarity">
    <text evidence="1">Belongs to the ETF beta-subunit/FixA family.</text>
</comment>
<dbReference type="AlphaFoldDB" id="A0A3S0RJ00"/>
<dbReference type="PANTHER" id="PTHR21294:SF8">
    <property type="entry name" value="ELECTRON TRANSFER FLAVOPROTEIN SUBUNIT BETA"/>
    <property type="match status" value="1"/>
</dbReference>
<dbReference type="InterPro" id="IPR033948">
    <property type="entry name" value="ETF_beta_N"/>
</dbReference>
<keyword evidence="4" id="KW-0249">Electron transport</keyword>
<keyword evidence="7" id="KW-1185">Reference proteome</keyword>
<dbReference type="SMART" id="SM00893">
    <property type="entry name" value="ETF"/>
    <property type="match status" value="1"/>
</dbReference>